<dbReference type="Pfam" id="PF10551">
    <property type="entry name" value="MULE"/>
    <property type="match status" value="1"/>
</dbReference>
<dbReference type="PANTHER" id="PTHR47160">
    <property type="entry name" value="PUTATIVE-RELATED"/>
    <property type="match status" value="1"/>
</dbReference>
<organism evidence="2 3">
    <name type="scientific">Meloidogyne hapla</name>
    <name type="common">Root-knot nematode worm</name>
    <dbReference type="NCBI Taxonomy" id="6305"/>
    <lineage>
        <taxon>Eukaryota</taxon>
        <taxon>Metazoa</taxon>
        <taxon>Ecdysozoa</taxon>
        <taxon>Nematoda</taxon>
        <taxon>Chromadorea</taxon>
        <taxon>Rhabditida</taxon>
        <taxon>Tylenchina</taxon>
        <taxon>Tylenchomorpha</taxon>
        <taxon>Tylenchoidea</taxon>
        <taxon>Meloidogynidae</taxon>
        <taxon>Meloidogyninae</taxon>
        <taxon>Meloidogyne</taxon>
    </lineage>
</organism>
<sequence>MEVVTVGNQHNHGPSPTRIELARIKDRINQAAISSALTPRAIVNSQLAGISDQAKTALPKLRNLEKTVGRKRYADGQQVPVPHLLSEINIPEQLRRTKTDLNEDFIMADTGPEDPNRIIVLASRTDVARLASCDVWLCDGTFKSCPQLYYQLWVIHGRFRQAAVLPFIYALLPSKTRECYRRALDLVLIKIDEVNLGARPNVVVIDFEKAEELALRTALPEATIHGCFFHFKQALWRKIQELGWAAKYQDEVEDGFRLHLKMFAALTFVNTVDTRNWFRQLAQIFLDVYGDGDEDGPYVAFVDYMEKTWVGREFVTPRFSLEMWNNRGITLDQMPRTTNSAESWHNSFSSIFHRHSPNPYKLVRALLDEQVRSDAISIRILAGENIPLFSRVEYKRANERLLNVLRGGGGLRNPIEFLTACSHYIRF</sequence>
<dbReference type="OMA" id="YINETWI"/>
<dbReference type="WBParaSite" id="MhA1_Contig2166.frz3.gene2">
    <property type="protein sequence ID" value="MhA1_Contig2166.frz3.gene2"/>
    <property type="gene ID" value="MhA1_Contig2166.frz3.gene2"/>
</dbReference>
<evidence type="ECO:0000313" key="3">
    <source>
        <dbReference type="WBParaSite" id="MhA1_Contig2166.frz3.gene2"/>
    </source>
</evidence>
<dbReference type="AlphaFoldDB" id="A0A1I8BFG6"/>
<feature type="domain" description="MULE transposase" evidence="1">
    <location>
        <begin position="135"/>
        <end position="233"/>
    </location>
</feature>
<name>A0A1I8BFG6_MELHA</name>
<dbReference type="InterPro" id="IPR018289">
    <property type="entry name" value="MULE_transposase_dom"/>
</dbReference>
<proteinExistence type="predicted"/>
<dbReference type="PANTHER" id="PTHR47160:SF10">
    <property type="entry name" value="MULE TRANSPOSASE DOMAIN-CONTAINING PROTEIN"/>
    <property type="match status" value="1"/>
</dbReference>
<evidence type="ECO:0000313" key="2">
    <source>
        <dbReference type="Proteomes" id="UP000095281"/>
    </source>
</evidence>
<evidence type="ECO:0000259" key="1">
    <source>
        <dbReference type="Pfam" id="PF10551"/>
    </source>
</evidence>
<reference evidence="3" key="1">
    <citation type="submission" date="2016-11" db="UniProtKB">
        <authorList>
            <consortium name="WormBaseParasite"/>
        </authorList>
    </citation>
    <scope>IDENTIFICATION</scope>
</reference>
<accession>A0A1I8BFG6</accession>
<protein>
    <submittedName>
        <fullName evidence="3">MULE domain-containing protein</fullName>
    </submittedName>
</protein>
<dbReference type="Proteomes" id="UP000095281">
    <property type="component" value="Unplaced"/>
</dbReference>
<keyword evidence="2" id="KW-1185">Reference proteome</keyword>